<sequence>MEQGKYKNYTDVEAVDILHQVSVIYVGTKVPHDYGTGESYTAVEVHTLKHIADYDGITVTQLARDYGKTKGAISQILKKIESKGLIYRQADPENDKRYHIYLTEKGKTLDQAHRTYDASRFGESMGRVRQKFSDEEVNIAFTVMEEWLEIRREIQQNRLRKKMQLEKKKRREKQNRETE</sequence>
<evidence type="ECO:0000313" key="7">
    <source>
        <dbReference type="Proteomes" id="UP000295184"/>
    </source>
</evidence>
<dbReference type="OrthoDB" id="34291at2"/>
<dbReference type="PANTHER" id="PTHR35790">
    <property type="entry name" value="HTH-TYPE TRANSCRIPTIONAL REGULATOR PCHR"/>
    <property type="match status" value="1"/>
</dbReference>
<name>A0A4R1QQN8_9FIRM</name>
<dbReference type="AlphaFoldDB" id="A0A4R1QQN8"/>
<dbReference type="STRING" id="1650663.GCA_001486665_00714"/>
<dbReference type="InterPro" id="IPR036388">
    <property type="entry name" value="WH-like_DNA-bd_sf"/>
</dbReference>
<organism evidence="6 7">
    <name type="scientific">Allofournierella massiliensis</name>
    <dbReference type="NCBI Taxonomy" id="1650663"/>
    <lineage>
        <taxon>Bacteria</taxon>
        <taxon>Bacillati</taxon>
        <taxon>Bacillota</taxon>
        <taxon>Clostridia</taxon>
        <taxon>Eubacteriales</taxon>
        <taxon>Oscillospiraceae</taxon>
        <taxon>Allofournierella</taxon>
    </lineage>
</organism>
<keyword evidence="2 6" id="KW-0238">DNA-binding</keyword>
<dbReference type="Pfam" id="PF01047">
    <property type="entry name" value="MarR"/>
    <property type="match status" value="1"/>
</dbReference>
<dbReference type="PROSITE" id="PS50995">
    <property type="entry name" value="HTH_MARR_2"/>
    <property type="match status" value="1"/>
</dbReference>
<dbReference type="InterPro" id="IPR036390">
    <property type="entry name" value="WH_DNA-bd_sf"/>
</dbReference>
<keyword evidence="3" id="KW-0804">Transcription</keyword>
<dbReference type="PANTHER" id="PTHR35790:SF4">
    <property type="entry name" value="HTH-TYPE TRANSCRIPTIONAL REGULATOR PCHR"/>
    <property type="match status" value="1"/>
</dbReference>
<gene>
    <name evidence="6" type="ORF">EDD77_1207</name>
</gene>
<evidence type="ECO:0000256" key="3">
    <source>
        <dbReference type="ARBA" id="ARBA00023163"/>
    </source>
</evidence>
<dbReference type="GO" id="GO:0003700">
    <property type="term" value="F:DNA-binding transcription factor activity"/>
    <property type="evidence" value="ECO:0007669"/>
    <property type="project" value="InterPro"/>
</dbReference>
<dbReference type="GO" id="GO:0003677">
    <property type="term" value="F:DNA binding"/>
    <property type="evidence" value="ECO:0007669"/>
    <property type="project" value="UniProtKB-KW"/>
</dbReference>
<feature type="region of interest" description="Disordered" evidence="4">
    <location>
        <begin position="160"/>
        <end position="179"/>
    </location>
</feature>
<evidence type="ECO:0000256" key="1">
    <source>
        <dbReference type="ARBA" id="ARBA00023015"/>
    </source>
</evidence>
<dbReference type="EMBL" id="SLUM01000020">
    <property type="protein sequence ID" value="TCL54675.1"/>
    <property type="molecule type" value="Genomic_DNA"/>
</dbReference>
<accession>A0A4R1QQN8</accession>
<reference evidence="6 7" key="1">
    <citation type="submission" date="2019-03" db="EMBL/GenBank/DDBJ databases">
        <title>Genomic Encyclopedia of Type Strains, Phase IV (KMG-IV): sequencing the most valuable type-strain genomes for metagenomic binning, comparative biology and taxonomic classification.</title>
        <authorList>
            <person name="Goeker M."/>
        </authorList>
    </citation>
    <scope>NUCLEOTIDE SEQUENCE [LARGE SCALE GENOMIC DNA]</scope>
    <source>
        <strain evidence="6 7">DSM 100451</strain>
    </source>
</reference>
<comment type="caution">
    <text evidence="6">The sequence shown here is derived from an EMBL/GenBank/DDBJ whole genome shotgun (WGS) entry which is preliminary data.</text>
</comment>
<keyword evidence="1" id="KW-0805">Transcription regulation</keyword>
<dbReference type="InterPro" id="IPR000835">
    <property type="entry name" value="HTH_MarR-typ"/>
</dbReference>
<dbReference type="RefSeq" id="WP_058963208.1">
    <property type="nucleotide sequence ID" value="NZ_CABKVM010000013.1"/>
</dbReference>
<evidence type="ECO:0000256" key="2">
    <source>
        <dbReference type="ARBA" id="ARBA00023125"/>
    </source>
</evidence>
<proteinExistence type="predicted"/>
<feature type="domain" description="HTH marR-type" evidence="5">
    <location>
        <begin position="11"/>
        <end position="149"/>
    </location>
</feature>
<evidence type="ECO:0000259" key="5">
    <source>
        <dbReference type="PROSITE" id="PS50995"/>
    </source>
</evidence>
<dbReference type="SMART" id="SM00347">
    <property type="entry name" value="HTH_MARR"/>
    <property type="match status" value="1"/>
</dbReference>
<protein>
    <submittedName>
        <fullName evidence="6">DNA-binding MarR family transcriptional regulator</fullName>
    </submittedName>
</protein>
<feature type="compositionally biased region" description="Basic residues" evidence="4">
    <location>
        <begin position="160"/>
        <end position="173"/>
    </location>
</feature>
<dbReference type="Gene3D" id="1.10.10.10">
    <property type="entry name" value="Winged helix-like DNA-binding domain superfamily/Winged helix DNA-binding domain"/>
    <property type="match status" value="1"/>
</dbReference>
<evidence type="ECO:0000313" key="6">
    <source>
        <dbReference type="EMBL" id="TCL54675.1"/>
    </source>
</evidence>
<dbReference type="InterPro" id="IPR052067">
    <property type="entry name" value="Metal_resp_HTH_trans_reg"/>
</dbReference>
<evidence type="ECO:0000256" key="4">
    <source>
        <dbReference type="SAM" id="MobiDB-lite"/>
    </source>
</evidence>
<dbReference type="Proteomes" id="UP000295184">
    <property type="component" value="Unassembled WGS sequence"/>
</dbReference>
<dbReference type="SUPFAM" id="SSF46785">
    <property type="entry name" value="Winged helix' DNA-binding domain"/>
    <property type="match status" value="1"/>
</dbReference>